<dbReference type="Pfam" id="PF21895">
    <property type="entry name" value="MTHFR_C"/>
    <property type="match status" value="1"/>
</dbReference>
<dbReference type="GO" id="GO:0071949">
    <property type="term" value="F:FAD binding"/>
    <property type="evidence" value="ECO:0007669"/>
    <property type="project" value="TreeGrafter"/>
</dbReference>
<dbReference type="InterPro" id="IPR053806">
    <property type="entry name" value="MTHFR_C"/>
</dbReference>
<dbReference type="EMBL" id="JAEFBK010000009">
    <property type="protein sequence ID" value="KAG7570467.1"/>
    <property type="molecule type" value="Genomic_DNA"/>
</dbReference>
<evidence type="ECO:0000259" key="1">
    <source>
        <dbReference type="Pfam" id="PF21895"/>
    </source>
</evidence>
<comment type="caution">
    <text evidence="2">The sequence shown here is derived from an EMBL/GenBank/DDBJ whole genome shotgun (WGS) entry which is preliminary data.</text>
</comment>
<organism evidence="2 3">
    <name type="scientific">Arabidopsis thaliana x Arabidopsis arenosa</name>
    <dbReference type="NCBI Taxonomy" id="1240361"/>
    <lineage>
        <taxon>Eukaryota</taxon>
        <taxon>Viridiplantae</taxon>
        <taxon>Streptophyta</taxon>
        <taxon>Embryophyta</taxon>
        <taxon>Tracheophyta</taxon>
        <taxon>Spermatophyta</taxon>
        <taxon>Magnoliopsida</taxon>
        <taxon>eudicotyledons</taxon>
        <taxon>Gunneridae</taxon>
        <taxon>Pentapetalae</taxon>
        <taxon>rosids</taxon>
        <taxon>malvids</taxon>
        <taxon>Brassicales</taxon>
        <taxon>Brassicaceae</taxon>
        <taxon>Camelineae</taxon>
        <taxon>Arabidopsis</taxon>
    </lineage>
</organism>
<dbReference type="GO" id="GO:0005829">
    <property type="term" value="C:cytosol"/>
    <property type="evidence" value="ECO:0007669"/>
    <property type="project" value="TreeGrafter"/>
</dbReference>
<keyword evidence="3" id="KW-1185">Reference proteome</keyword>
<dbReference type="PANTHER" id="PTHR45754">
    <property type="entry name" value="METHYLENETETRAHYDROFOLATE REDUCTASE"/>
    <property type="match status" value="1"/>
</dbReference>
<dbReference type="AlphaFoldDB" id="A0A8T2AA60"/>
<dbReference type="PANTHER" id="PTHR45754:SF3">
    <property type="entry name" value="METHYLENETETRAHYDROFOLATE REDUCTASE (NADPH)"/>
    <property type="match status" value="1"/>
</dbReference>
<sequence length="176" mass="20201">MSPKFLLLYHEDALQMYKEDVHRPIFWANRPKSYISRTKGWEDFPQGRWGDSRSASYGALSDHQFSRPRARDKKLQQEWVVPLKSVEDTQESLDGEVLLDMYTKKFFCSKEKLDAVVEKCKALPSITYMAVNKGENWVSNTAQSNVNAVTYIFTSVCNNNIDVPVMLLIKASVSLP</sequence>
<dbReference type="GO" id="GO:0004489">
    <property type="term" value="F:methylenetetrahydrofolate reductase [NAD(P)H] activity"/>
    <property type="evidence" value="ECO:0007669"/>
    <property type="project" value="TreeGrafter"/>
</dbReference>
<reference evidence="2 3" key="1">
    <citation type="submission" date="2020-12" db="EMBL/GenBank/DDBJ databases">
        <title>Concerted genomic and epigenomic changes stabilize Arabidopsis allopolyploids.</title>
        <authorList>
            <person name="Chen Z."/>
        </authorList>
    </citation>
    <scope>NUCLEOTIDE SEQUENCE [LARGE SCALE GENOMIC DNA]</scope>
    <source>
        <strain evidence="2">Allo738</strain>
        <tissue evidence="2">Leaf</tissue>
    </source>
</reference>
<proteinExistence type="predicted"/>
<feature type="domain" description="MTHFR SAM-binding regulatory" evidence="1">
    <location>
        <begin position="18"/>
        <end position="89"/>
    </location>
</feature>
<dbReference type="GO" id="GO:0035999">
    <property type="term" value="P:tetrahydrofolate interconversion"/>
    <property type="evidence" value="ECO:0007669"/>
    <property type="project" value="TreeGrafter"/>
</dbReference>
<gene>
    <name evidence="2" type="ORF">ISN45_Aa04g030620</name>
</gene>
<dbReference type="Proteomes" id="UP000694240">
    <property type="component" value="Chromosome 9"/>
</dbReference>
<accession>A0A8T2AA60</accession>
<name>A0A8T2AA60_9BRAS</name>
<protein>
    <recommendedName>
        <fullName evidence="1">MTHFR SAM-binding regulatory domain-containing protein</fullName>
    </recommendedName>
</protein>
<evidence type="ECO:0000313" key="2">
    <source>
        <dbReference type="EMBL" id="KAG7570467.1"/>
    </source>
</evidence>
<evidence type="ECO:0000313" key="3">
    <source>
        <dbReference type="Proteomes" id="UP000694240"/>
    </source>
</evidence>
<dbReference type="GO" id="GO:0009086">
    <property type="term" value="P:methionine biosynthetic process"/>
    <property type="evidence" value="ECO:0007669"/>
    <property type="project" value="TreeGrafter"/>
</dbReference>